<gene>
    <name evidence="2" type="ORF">ERJ77_18135</name>
</gene>
<organism evidence="2 3">
    <name type="scientific">Vibrio anguillarum</name>
    <name type="common">Listonella anguillarum</name>
    <dbReference type="NCBI Taxonomy" id="55601"/>
    <lineage>
        <taxon>Bacteria</taxon>
        <taxon>Pseudomonadati</taxon>
        <taxon>Pseudomonadota</taxon>
        <taxon>Gammaproteobacteria</taxon>
        <taxon>Vibrionales</taxon>
        <taxon>Vibrionaceae</taxon>
        <taxon>Vibrio</taxon>
    </lineage>
</organism>
<reference evidence="2" key="1">
    <citation type="journal article" date="2021" name="PeerJ">
        <title>Analysis of 44 Vibrio anguillarum genomes reveals high genetic diversity.</title>
        <authorList>
            <person name="Hansen M.J."/>
            <person name="Dalsgaard I."/>
        </authorList>
    </citation>
    <scope>NUCLEOTIDE SEQUENCE</scope>
    <source>
        <strain evidence="2">850617-1/1</strain>
    </source>
</reference>
<keyword evidence="1" id="KW-0472">Membrane</keyword>
<evidence type="ECO:0000256" key="1">
    <source>
        <dbReference type="SAM" id="Phobius"/>
    </source>
</evidence>
<feature type="transmembrane region" description="Helical" evidence="1">
    <location>
        <begin position="17"/>
        <end position="33"/>
    </location>
</feature>
<dbReference type="Proteomes" id="UP000786185">
    <property type="component" value="Unassembled WGS sequence"/>
</dbReference>
<keyword evidence="1" id="KW-0812">Transmembrane</keyword>
<proteinExistence type="predicted"/>
<keyword evidence="1" id="KW-1133">Transmembrane helix</keyword>
<protein>
    <submittedName>
        <fullName evidence="2">Uncharacterized protein</fullName>
    </submittedName>
</protein>
<evidence type="ECO:0000313" key="2">
    <source>
        <dbReference type="EMBL" id="MBF4436396.1"/>
    </source>
</evidence>
<dbReference type="AlphaFoldDB" id="A0AAW4BJ85"/>
<name>A0AAW4BJ85_VIBAN</name>
<comment type="caution">
    <text evidence="2">The sequence shown here is derived from an EMBL/GenBank/DDBJ whole genome shotgun (WGS) entry which is preliminary data.</text>
</comment>
<accession>A0AAW4BJ85</accession>
<evidence type="ECO:0000313" key="3">
    <source>
        <dbReference type="Proteomes" id="UP000786185"/>
    </source>
</evidence>
<dbReference type="EMBL" id="SCLC01000093">
    <property type="protein sequence ID" value="MBF4436396.1"/>
    <property type="molecule type" value="Genomic_DNA"/>
</dbReference>
<sequence length="124" mass="14247">MERDPWKNSAVTSKNKLWFYMLLSTLALYVIFGDKTPDQSKDRNVQIKEKEVVNIEPSQYLITECRDKISSATLYKKERLSYVGSDKGNVVIAYLNDFGKAFKFRCIGNNIQLYAEGSGSWISM</sequence>